<dbReference type="InterPro" id="IPR040442">
    <property type="entry name" value="Pyrv_kinase-like_dom_sf"/>
</dbReference>
<comment type="similarity">
    <text evidence="2">Belongs to the HpcH/HpaI aldolase family.</text>
</comment>
<dbReference type="RefSeq" id="WP_261292963.1">
    <property type="nucleotide sequence ID" value="NZ_JANQBK010000001.1"/>
</dbReference>
<dbReference type="InterPro" id="IPR005000">
    <property type="entry name" value="Aldolase/citrate-lyase_domain"/>
</dbReference>
<evidence type="ECO:0000259" key="5">
    <source>
        <dbReference type="Pfam" id="PF03328"/>
    </source>
</evidence>
<keyword evidence="4" id="KW-0460">Magnesium</keyword>
<evidence type="ECO:0000256" key="2">
    <source>
        <dbReference type="ARBA" id="ARBA00005568"/>
    </source>
</evidence>
<keyword evidence="7" id="KW-1185">Reference proteome</keyword>
<keyword evidence="6" id="KW-0456">Lyase</keyword>
<dbReference type="SUPFAM" id="SSF51621">
    <property type="entry name" value="Phosphoenolpyruvate/pyruvate domain"/>
    <property type="match status" value="1"/>
</dbReference>
<evidence type="ECO:0000313" key="6">
    <source>
        <dbReference type="EMBL" id="MFC3581170.1"/>
    </source>
</evidence>
<dbReference type="InterPro" id="IPR015813">
    <property type="entry name" value="Pyrv/PenolPyrv_kinase-like_dom"/>
</dbReference>
<dbReference type="Gene3D" id="3.20.20.60">
    <property type="entry name" value="Phosphoenolpyruvate-binding domains"/>
    <property type="match status" value="1"/>
</dbReference>
<dbReference type="InterPro" id="IPR011206">
    <property type="entry name" value="Citrate_lyase_beta/mcl1/mcl2"/>
</dbReference>
<comment type="caution">
    <text evidence="6">The sequence shown here is derived from an EMBL/GenBank/DDBJ whole genome shotgun (WGS) entry which is preliminary data.</text>
</comment>
<evidence type="ECO:0000256" key="3">
    <source>
        <dbReference type="ARBA" id="ARBA00022723"/>
    </source>
</evidence>
<sequence>MSAAYLSTLLFVSAATPARIQKALASDADTICIDLEDSVPAGSKAAARIVALEALSLSSRLSLRTNAVNTTAGLRDLLALADHANRPALLLIPKVESAAEIRIVANLLPGMPIVPLIETPAGLRETARIAAEVSVAAMMFGGGDMSAELGVELAWEPLLAARGAFLLGCAEAARPAIDVPFIHLDDTAGLTQETRCAKAIGFQAKAAIHPAQIDIINTVLRPSDQEIADAREAIAAFEAAGGAAIRFKGRMLEEPVMRRFRRILAKSDHQRSNNDA</sequence>
<comment type="cofactor">
    <cofactor evidence="1">
        <name>Mg(2+)</name>
        <dbReference type="ChEBI" id="CHEBI:18420"/>
    </cofactor>
</comment>
<dbReference type="EMBL" id="JBHRXP010000007">
    <property type="protein sequence ID" value="MFC3581170.1"/>
    <property type="molecule type" value="Genomic_DNA"/>
</dbReference>
<dbReference type="PIRSF" id="PIRSF015582">
    <property type="entry name" value="Cit_lyase_B"/>
    <property type="match status" value="1"/>
</dbReference>
<organism evidence="6 7">
    <name type="scientific">Sphingomonas hylomeconis</name>
    <dbReference type="NCBI Taxonomy" id="1395958"/>
    <lineage>
        <taxon>Bacteria</taxon>
        <taxon>Pseudomonadati</taxon>
        <taxon>Pseudomonadota</taxon>
        <taxon>Alphaproteobacteria</taxon>
        <taxon>Sphingomonadales</taxon>
        <taxon>Sphingomonadaceae</taxon>
        <taxon>Sphingomonas</taxon>
    </lineage>
</organism>
<evidence type="ECO:0000256" key="4">
    <source>
        <dbReference type="ARBA" id="ARBA00022842"/>
    </source>
</evidence>
<dbReference type="PANTHER" id="PTHR32308">
    <property type="entry name" value="LYASE BETA SUBUNIT, PUTATIVE (AFU_ORTHOLOGUE AFUA_4G13030)-RELATED"/>
    <property type="match status" value="1"/>
</dbReference>
<dbReference type="GO" id="GO:0016829">
    <property type="term" value="F:lyase activity"/>
    <property type="evidence" value="ECO:0007669"/>
    <property type="project" value="UniProtKB-KW"/>
</dbReference>
<dbReference type="PANTHER" id="PTHR32308:SF0">
    <property type="entry name" value="HPCH_HPAI ALDOLASE_CITRATE LYASE DOMAIN-CONTAINING PROTEIN"/>
    <property type="match status" value="1"/>
</dbReference>
<gene>
    <name evidence="6" type="ORF">ACFONA_13440</name>
</gene>
<feature type="domain" description="HpcH/HpaI aldolase/citrate lyase" evidence="5">
    <location>
        <begin position="8"/>
        <end position="210"/>
    </location>
</feature>
<proteinExistence type="inferred from homology"/>
<name>A0ABV7T0R7_9SPHN</name>
<evidence type="ECO:0000256" key="1">
    <source>
        <dbReference type="ARBA" id="ARBA00001946"/>
    </source>
</evidence>
<accession>A0ABV7T0R7</accession>
<evidence type="ECO:0000313" key="7">
    <source>
        <dbReference type="Proteomes" id="UP001595713"/>
    </source>
</evidence>
<reference evidence="7" key="1">
    <citation type="journal article" date="2019" name="Int. J. Syst. Evol. Microbiol.">
        <title>The Global Catalogue of Microorganisms (GCM) 10K type strain sequencing project: providing services to taxonomists for standard genome sequencing and annotation.</title>
        <authorList>
            <consortium name="The Broad Institute Genomics Platform"/>
            <consortium name="The Broad Institute Genome Sequencing Center for Infectious Disease"/>
            <person name="Wu L."/>
            <person name="Ma J."/>
        </authorList>
    </citation>
    <scope>NUCLEOTIDE SEQUENCE [LARGE SCALE GENOMIC DNA]</scope>
    <source>
        <strain evidence="7">KCTC 42739</strain>
    </source>
</reference>
<keyword evidence="3" id="KW-0479">Metal-binding</keyword>
<protein>
    <submittedName>
        <fullName evidence="6">HpcH/HpaI aldolase/citrate lyase family protein</fullName>
    </submittedName>
</protein>
<dbReference type="Pfam" id="PF03328">
    <property type="entry name" value="HpcH_HpaI"/>
    <property type="match status" value="1"/>
</dbReference>
<dbReference type="Proteomes" id="UP001595713">
    <property type="component" value="Unassembled WGS sequence"/>
</dbReference>